<dbReference type="AlphaFoldDB" id="A0A6G4MJH4"/>
<dbReference type="RefSeq" id="WP_006809781.1">
    <property type="nucleotide sequence ID" value="NZ_CABGMU010000054.1"/>
</dbReference>
<dbReference type="EMBL" id="JAAJRM010000001">
    <property type="protein sequence ID" value="NGF41334.1"/>
    <property type="molecule type" value="Genomic_DNA"/>
</dbReference>
<feature type="domain" description="HTH cro/C1-type" evidence="1">
    <location>
        <begin position="76"/>
        <end position="131"/>
    </location>
</feature>
<protein>
    <submittedName>
        <fullName evidence="2">Type II toxin-antitoxin system MqsA family antitoxin</fullName>
    </submittedName>
</protein>
<name>A0A6G4MJH4_9ENTR</name>
<dbReference type="Gene3D" id="3.10.20.860">
    <property type="match status" value="1"/>
</dbReference>
<accession>A0A6G4MJH4</accession>
<dbReference type="InterPro" id="IPR032758">
    <property type="entry name" value="MqsA/HigA-2"/>
</dbReference>
<comment type="caution">
    <text evidence="2">The sequence shown here is derived from an EMBL/GenBank/DDBJ whole genome shotgun (WGS) entry which is preliminary data.</text>
</comment>
<dbReference type="InterPro" id="IPR010982">
    <property type="entry name" value="Lambda_DNA-bd_dom_sf"/>
</dbReference>
<proteinExistence type="predicted"/>
<dbReference type="PROSITE" id="PS50943">
    <property type="entry name" value="HTH_CROC1"/>
    <property type="match status" value="1"/>
</dbReference>
<dbReference type="Gene3D" id="1.10.260.40">
    <property type="entry name" value="lambda repressor-like DNA-binding domains"/>
    <property type="match status" value="1"/>
</dbReference>
<evidence type="ECO:0000259" key="1">
    <source>
        <dbReference type="PROSITE" id="PS50943"/>
    </source>
</evidence>
<gene>
    <name evidence="2" type="ORF">G5635_02765</name>
</gene>
<evidence type="ECO:0000313" key="2">
    <source>
        <dbReference type="EMBL" id="NGF41334.1"/>
    </source>
</evidence>
<dbReference type="CDD" id="cd00093">
    <property type="entry name" value="HTH_XRE"/>
    <property type="match status" value="1"/>
</dbReference>
<dbReference type="InterPro" id="IPR022452">
    <property type="entry name" value="MqsA"/>
</dbReference>
<dbReference type="InterPro" id="IPR001387">
    <property type="entry name" value="Cro/C1-type_HTH"/>
</dbReference>
<dbReference type="Pfam" id="PF15731">
    <property type="entry name" value="MqsA_antitoxin"/>
    <property type="match status" value="1"/>
</dbReference>
<dbReference type="GO" id="GO:0003677">
    <property type="term" value="F:DNA binding"/>
    <property type="evidence" value="ECO:0007669"/>
    <property type="project" value="InterPro"/>
</dbReference>
<dbReference type="GeneID" id="93200516"/>
<sequence length="205" mass="23000">MKRYSLCPICGDEGLHETKTKILREFEGFKKEVPFHASVCESCGSETLTVQQAKFNKRQMTDFYREADGLLTGGQIKAIREDLHLTQSEAAIIFGGGKNAFTKYENGDVTQSFALDKLLRTAYSVPAAFEFLRKGCPAVTTVEYTNRTTELEMIKTYLVSKTGHLKYAKSPAEDSVKVVIQNYVSEPTQHNTWHMIETIALGSKL</sequence>
<dbReference type="SUPFAM" id="SSF47413">
    <property type="entry name" value="lambda repressor-like DNA-binding domains"/>
    <property type="match status" value="1"/>
</dbReference>
<dbReference type="NCBIfam" id="TIGR03830">
    <property type="entry name" value="CxxCG_CxxCG_HTH"/>
    <property type="match status" value="1"/>
</dbReference>
<reference evidence="2" key="1">
    <citation type="submission" date="2020-02" db="EMBL/GenBank/DDBJ databases">
        <title>WGS of Carbapenem-Resistant Enterobacteriaceae.</title>
        <authorList>
            <person name="Tokajian S."/>
            <person name="El Chaar M."/>
            <person name="El Khoury M."/>
        </authorList>
    </citation>
    <scope>NUCLEOTIDE SEQUENCE</scope>
    <source>
        <strain evidence="2">EHM_71</strain>
    </source>
</reference>
<organism evidence="2">
    <name type="scientific">Enterobacter hormaechei</name>
    <dbReference type="NCBI Taxonomy" id="158836"/>
    <lineage>
        <taxon>Bacteria</taxon>
        <taxon>Pseudomonadati</taxon>
        <taxon>Pseudomonadota</taxon>
        <taxon>Gammaproteobacteria</taxon>
        <taxon>Enterobacterales</taxon>
        <taxon>Enterobacteriaceae</taxon>
        <taxon>Enterobacter</taxon>
        <taxon>Enterobacter cloacae complex</taxon>
    </lineage>
</organism>